<dbReference type="EMBL" id="CM004479">
    <property type="protein sequence ID" value="OCT70606.1"/>
    <property type="molecule type" value="Genomic_DNA"/>
</dbReference>
<dbReference type="SMART" id="SM00349">
    <property type="entry name" value="KRAB"/>
    <property type="match status" value="1"/>
</dbReference>
<name>A0A974HAP9_XENLA</name>
<dbReference type="PANTHER" id="PTHR23232">
    <property type="entry name" value="KRAB DOMAIN C2H2 ZINC FINGER"/>
    <property type="match status" value="1"/>
</dbReference>
<dbReference type="GO" id="GO:0006355">
    <property type="term" value="P:regulation of DNA-templated transcription"/>
    <property type="evidence" value="ECO:0007669"/>
    <property type="project" value="InterPro"/>
</dbReference>
<evidence type="ECO:0000313" key="2">
    <source>
        <dbReference type="EMBL" id="OCT70606.1"/>
    </source>
</evidence>
<dbReference type="PROSITE" id="PS50805">
    <property type="entry name" value="KRAB"/>
    <property type="match status" value="1"/>
</dbReference>
<evidence type="ECO:0000313" key="3">
    <source>
        <dbReference type="Proteomes" id="UP000694892"/>
    </source>
</evidence>
<gene>
    <name evidence="2" type="ORF">XELAEV_18037530mg</name>
</gene>
<protein>
    <recommendedName>
        <fullName evidence="1">KRAB domain-containing protein</fullName>
    </recommendedName>
</protein>
<dbReference type="PANTHER" id="PTHR23232:SF152">
    <property type="entry name" value="ZINC FINGER PROTEIN 182"/>
    <property type="match status" value="1"/>
</dbReference>
<accession>A0A974HAP9</accession>
<dbReference type="AlphaFoldDB" id="A0A974HAP9"/>
<dbReference type="InterPro" id="IPR036051">
    <property type="entry name" value="KRAB_dom_sf"/>
</dbReference>
<dbReference type="Proteomes" id="UP000694892">
    <property type="component" value="Chromosome 7S"/>
</dbReference>
<organism evidence="2 3">
    <name type="scientific">Xenopus laevis</name>
    <name type="common">African clawed frog</name>
    <dbReference type="NCBI Taxonomy" id="8355"/>
    <lineage>
        <taxon>Eukaryota</taxon>
        <taxon>Metazoa</taxon>
        <taxon>Chordata</taxon>
        <taxon>Craniata</taxon>
        <taxon>Vertebrata</taxon>
        <taxon>Euteleostomi</taxon>
        <taxon>Amphibia</taxon>
        <taxon>Batrachia</taxon>
        <taxon>Anura</taxon>
        <taxon>Pipoidea</taxon>
        <taxon>Pipidae</taxon>
        <taxon>Xenopodinae</taxon>
        <taxon>Xenopus</taxon>
        <taxon>Xenopus</taxon>
    </lineage>
</organism>
<dbReference type="Gene3D" id="6.10.140.140">
    <property type="match status" value="1"/>
</dbReference>
<feature type="domain" description="KRAB" evidence="1">
    <location>
        <begin position="38"/>
        <end position="109"/>
    </location>
</feature>
<evidence type="ECO:0000259" key="1">
    <source>
        <dbReference type="PROSITE" id="PS50805"/>
    </source>
</evidence>
<dbReference type="InterPro" id="IPR050169">
    <property type="entry name" value="Krueppel_C2H2_ZnF"/>
</dbReference>
<sequence>MGAETLNFLIETYQKLLYFSPSAYTRVNKLSQFLETFVTFDDVAAYFSEDDWQCLEEWQQELYQNAMQEIHGVLLAMGYTISNPDVLVRIKNVGTSNFSDNPDSSKSKKCCNFTHDFPSHHPDILLRVKQQTHTLSSDQLELQEQSCTTSTLGM</sequence>
<dbReference type="SUPFAM" id="SSF109640">
    <property type="entry name" value="KRAB domain (Kruppel-associated box)"/>
    <property type="match status" value="1"/>
</dbReference>
<reference evidence="3" key="1">
    <citation type="journal article" date="2016" name="Nature">
        <title>Genome evolution in the allotetraploid frog Xenopus laevis.</title>
        <authorList>
            <person name="Session A.M."/>
            <person name="Uno Y."/>
            <person name="Kwon T."/>
            <person name="Chapman J.A."/>
            <person name="Toyoda A."/>
            <person name="Takahashi S."/>
            <person name="Fukui A."/>
            <person name="Hikosaka A."/>
            <person name="Suzuki A."/>
            <person name="Kondo M."/>
            <person name="van Heeringen S.J."/>
            <person name="Quigley I."/>
            <person name="Heinz S."/>
            <person name="Ogino H."/>
            <person name="Ochi H."/>
            <person name="Hellsten U."/>
            <person name="Lyons J.B."/>
            <person name="Simakov O."/>
            <person name="Putnam N."/>
            <person name="Stites J."/>
            <person name="Kuroki Y."/>
            <person name="Tanaka T."/>
            <person name="Michiue T."/>
            <person name="Watanabe M."/>
            <person name="Bogdanovic O."/>
            <person name="Lister R."/>
            <person name="Georgiou G."/>
            <person name="Paranjpe S.S."/>
            <person name="van Kruijsbergen I."/>
            <person name="Shu S."/>
            <person name="Carlson J."/>
            <person name="Kinoshita T."/>
            <person name="Ohta Y."/>
            <person name="Mawaribuchi S."/>
            <person name="Jenkins J."/>
            <person name="Grimwood J."/>
            <person name="Schmutz J."/>
            <person name="Mitros T."/>
            <person name="Mozaffari S.V."/>
            <person name="Suzuki Y."/>
            <person name="Haramoto Y."/>
            <person name="Yamamoto T.S."/>
            <person name="Takagi C."/>
            <person name="Heald R."/>
            <person name="Miller K."/>
            <person name="Haudenschild C."/>
            <person name="Kitzman J."/>
            <person name="Nakayama T."/>
            <person name="Izutsu Y."/>
            <person name="Robert J."/>
            <person name="Fortriede J."/>
            <person name="Burns K."/>
            <person name="Lotay V."/>
            <person name="Karimi K."/>
            <person name="Yasuoka Y."/>
            <person name="Dichmann D.S."/>
            <person name="Flajnik M.F."/>
            <person name="Houston D.W."/>
            <person name="Shendure J."/>
            <person name="DuPasquier L."/>
            <person name="Vize P.D."/>
            <person name="Zorn A.M."/>
            <person name="Ito M."/>
            <person name="Marcotte E.M."/>
            <person name="Wallingford J.B."/>
            <person name="Ito Y."/>
            <person name="Asashima M."/>
            <person name="Ueno N."/>
            <person name="Matsuda Y."/>
            <person name="Veenstra G.J."/>
            <person name="Fujiyama A."/>
            <person name="Harland R.M."/>
            <person name="Taira M."/>
            <person name="Rokhsar D.S."/>
        </authorList>
    </citation>
    <scope>NUCLEOTIDE SEQUENCE [LARGE SCALE GENOMIC DNA]</scope>
    <source>
        <strain evidence="3">J</strain>
    </source>
</reference>
<dbReference type="Pfam" id="PF01352">
    <property type="entry name" value="KRAB"/>
    <property type="match status" value="1"/>
</dbReference>
<proteinExistence type="predicted"/>
<dbReference type="InterPro" id="IPR001909">
    <property type="entry name" value="KRAB"/>
</dbReference>
<dbReference type="CDD" id="cd07765">
    <property type="entry name" value="KRAB_A-box"/>
    <property type="match status" value="1"/>
</dbReference>